<sequence length="100" mass="11398">MKIKIIAIVLLGTFIYSCSPKLIQPEAPKVEDAPVVIEAPLTAELAEGRTLFVNNCAKCHDLYSPKDFNAEQWKPIMLRMQKEAKISDEEREKIYAYLTK</sequence>
<comment type="caution">
    <text evidence="6">The sequence shown here is derived from an EMBL/GenBank/DDBJ whole genome shotgun (WGS) entry which is preliminary data.</text>
</comment>
<dbReference type="InterPro" id="IPR009056">
    <property type="entry name" value="Cyt_c-like_dom"/>
</dbReference>
<evidence type="ECO:0000313" key="6">
    <source>
        <dbReference type="EMBL" id="TWH93071.1"/>
    </source>
</evidence>
<dbReference type="GO" id="GO:0020037">
    <property type="term" value="F:heme binding"/>
    <property type="evidence" value="ECO:0007669"/>
    <property type="project" value="InterPro"/>
</dbReference>
<keyword evidence="3 4" id="KW-0408">Iron</keyword>
<dbReference type="AlphaFoldDB" id="A0A562KCD9"/>
<dbReference type="PROSITE" id="PS51257">
    <property type="entry name" value="PROKAR_LIPOPROTEIN"/>
    <property type="match status" value="1"/>
</dbReference>
<proteinExistence type="predicted"/>
<dbReference type="EMBL" id="VLKM01000009">
    <property type="protein sequence ID" value="TWH93071.1"/>
    <property type="molecule type" value="Genomic_DNA"/>
</dbReference>
<evidence type="ECO:0000256" key="1">
    <source>
        <dbReference type="ARBA" id="ARBA00022617"/>
    </source>
</evidence>
<evidence type="ECO:0000256" key="2">
    <source>
        <dbReference type="ARBA" id="ARBA00022723"/>
    </source>
</evidence>
<dbReference type="GO" id="GO:0046872">
    <property type="term" value="F:metal ion binding"/>
    <property type="evidence" value="ECO:0007669"/>
    <property type="project" value="UniProtKB-KW"/>
</dbReference>
<reference evidence="6 7" key="1">
    <citation type="journal article" date="2015" name="Stand. Genomic Sci.">
        <title>Genomic Encyclopedia of Bacterial and Archaeal Type Strains, Phase III: the genomes of soil and plant-associated and newly described type strains.</title>
        <authorList>
            <person name="Whitman W.B."/>
            <person name="Woyke T."/>
            <person name="Klenk H.P."/>
            <person name="Zhou Y."/>
            <person name="Lilburn T.G."/>
            <person name="Beck B.J."/>
            <person name="De Vos P."/>
            <person name="Vandamme P."/>
            <person name="Eisen J.A."/>
            <person name="Garrity G."/>
            <person name="Hugenholtz P."/>
            <person name="Kyrpides N.C."/>
        </authorList>
    </citation>
    <scope>NUCLEOTIDE SEQUENCE [LARGE SCALE GENOMIC DNA]</scope>
    <source>
        <strain evidence="6 7">CGMCC 1.6844</strain>
    </source>
</reference>
<dbReference type="Proteomes" id="UP000315312">
    <property type="component" value="Unassembled WGS sequence"/>
</dbReference>
<evidence type="ECO:0000259" key="5">
    <source>
        <dbReference type="PROSITE" id="PS51007"/>
    </source>
</evidence>
<name>A0A562KCD9_9FLAO</name>
<dbReference type="GO" id="GO:0009055">
    <property type="term" value="F:electron transfer activity"/>
    <property type="evidence" value="ECO:0007669"/>
    <property type="project" value="InterPro"/>
</dbReference>
<gene>
    <name evidence="6" type="ORF">IP97_02140</name>
</gene>
<accession>A0A562KCD9</accession>
<dbReference type="SUPFAM" id="SSF46626">
    <property type="entry name" value="Cytochrome c"/>
    <property type="match status" value="1"/>
</dbReference>
<keyword evidence="1 4" id="KW-0349">Heme</keyword>
<feature type="domain" description="Cytochrome c" evidence="5">
    <location>
        <begin position="43"/>
        <end position="100"/>
    </location>
</feature>
<dbReference type="RefSeq" id="WP_133606156.1">
    <property type="nucleotide sequence ID" value="NZ_SNZC01000001.1"/>
</dbReference>
<dbReference type="Gene3D" id="1.10.760.10">
    <property type="entry name" value="Cytochrome c-like domain"/>
    <property type="match status" value="1"/>
</dbReference>
<evidence type="ECO:0000256" key="4">
    <source>
        <dbReference type="PROSITE-ProRule" id="PRU00433"/>
    </source>
</evidence>
<organism evidence="6 7">
    <name type="scientific">Flavobacterium cheniae</name>
    <dbReference type="NCBI Taxonomy" id="295428"/>
    <lineage>
        <taxon>Bacteria</taxon>
        <taxon>Pseudomonadati</taxon>
        <taxon>Bacteroidota</taxon>
        <taxon>Flavobacteriia</taxon>
        <taxon>Flavobacteriales</taxon>
        <taxon>Flavobacteriaceae</taxon>
        <taxon>Flavobacterium</taxon>
    </lineage>
</organism>
<dbReference type="InterPro" id="IPR036909">
    <property type="entry name" value="Cyt_c-like_dom_sf"/>
</dbReference>
<evidence type="ECO:0000313" key="7">
    <source>
        <dbReference type="Proteomes" id="UP000315312"/>
    </source>
</evidence>
<protein>
    <submittedName>
        <fullName evidence="6">Diheme cytochrome c</fullName>
    </submittedName>
</protein>
<keyword evidence="7" id="KW-1185">Reference proteome</keyword>
<evidence type="ECO:0000256" key="3">
    <source>
        <dbReference type="ARBA" id="ARBA00023004"/>
    </source>
</evidence>
<keyword evidence="2 4" id="KW-0479">Metal-binding</keyword>
<dbReference type="OrthoDB" id="679921at2"/>
<dbReference type="InterPro" id="IPR018588">
    <property type="entry name" value="Dihaem_cytochrome-c"/>
</dbReference>
<dbReference type="PROSITE" id="PS51007">
    <property type="entry name" value="CYTC"/>
    <property type="match status" value="1"/>
</dbReference>
<dbReference type="Pfam" id="PF09626">
    <property type="entry name" value="DHC"/>
    <property type="match status" value="1"/>
</dbReference>